<organism evidence="6 7">
    <name type="scientific">Burkholderia cenocepacia</name>
    <dbReference type="NCBI Taxonomy" id="95486"/>
    <lineage>
        <taxon>Bacteria</taxon>
        <taxon>Pseudomonadati</taxon>
        <taxon>Pseudomonadota</taxon>
        <taxon>Betaproteobacteria</taxon>
        <taxon>Burkholderiales</taxon>
        <taxon>Burkholderiaceae</taxon>
        <taxon>Burkholderia</taxon>
        <taxon>Burkholderia cepacia complex</taxon>
    </lineage>
</organism>
<dbReference type="PANTHER" id="PTHR30537">
    <property type="entry name" value="HTH-TYPE TRANSCRIPTIONAL REGULATOR"/>
    <property type="match status" value="1"/>
</dbReference>
<protein>
    <submittedName>
        <fullName evidence="6">LysR family transcriptional regulator</fullName>
    </submittedName>
</protein>
<dbReference type="Pfam" id="PF03466">
    <property type="entry name" value="LysR_substrate"/>
    <property type="match status" value="1"/>
</dbReference>
<evidence type="ECO:0000313" key="7">
    <source>
        <dbReference type="Proteomes" id="UP000277191"/>
    </source>
</evidence>
<dbReference type="SUPFAM" id="SSF53850">
    <property type="entry name" value="Periplasmic binding protein-like II"/>
    <property type="match status" value="1"/>
</dbReference>
<dbReference type="PRINTS" id="PR00039">
    <property type="entry name" value="HTHLYSR"/>
</dbReference>
<dbReference type="InterPro" id="IPR036388">
    <property type="entry name" value="WH-like_DNA-bd_sf"/>
</dbReference>
<comment type="similarity">
    <text evidence="1">Belongs to the LysR transcriptional regulatory family.</text>
</comment>
<gene>
    <name evidence="6" type="ORF">D5R55_19830</name>
</gene>
<dbReference type="Pfam" id="PF00126">
    <property type="entry name" value="HTH_1"/>
    <property type="match status" value="1"/>
</dbReference>
<evidence type="ECO:0000256" key="2">
    <source>
        <dbReference type="ARBA" id="ARBA00023015"/>
    </source>
</evidence>
<dbReference type="EMBL" id="CP034546">
    <property type="protein sequence ID" value="AZQ53220.1"/>
    <property type="molecule type" value="Genomic_DNA"/>
</dbReference>
<keyword evidence="4" id="KW-0804">Transcription</keyword>
<evidence type="ECO:0000259" key="5">
    <source>
        <dbReference type="PROSITE" id="PS50931"/>
    </source>
</evidence>
<proteinExistence type="inferred from homology"/>
<dbReference type="CDD" id="cd08422">
    <property type="entry name" value="PBP2_CrgA_like"/>
    <property type="match status" value="1"/>
</dbReference>
<dbReference type="AlphaFoldDB" id="A0A3S9NC77"/>
<dbReference type="PROSITE" id="PS50931">
    <property type="entry name" value="HTH_LYSR"/>
    <property type="match status" value="1"/>
</dbReference>
<evidence type="ECO:0000313" key="6">
    <source>
        <dbReference type="EMBL" id="AZQ53220.1"/>
    </source>
</evidence>
<dbReference type="Proteomes" id="UP000277191">
    <property type="component" value="Chromosome 2"/>
</dbReference>
<dbReference type="GO" id="GO:0003700">
    <property type="term" value="F:DNA-binding transcription factor activity"/>
    <property type="evidence" value="ECO:0007669"/>
    <property type="project" value="InterPro"/>
</dbReference>
<dbReference type="Gene3D" id="3.40.190.290">
    <property type="match status" value="1"/>
</dbReference>
<evidence type="ECO:0000256" key="4">
    <source>
        <dbReference type="ARBA" id="ARBA00023163"/>
    </source>
</evidence>
<dbReference type="InterPro" id="IPR036390">
    <property type="entry name" value="WH_DNA-bd_sf"/>
</dbReference>
<evidence type="ECO:0000256" key="3">
    <source>
        <dbReference type="ARBA" id="ARBA00023125"/>
    </source>
</evidence>
<dbReference type="InterPro" id="IPR000847">
    <property type="entry name" value="LysR_HTH_N"/>
</dbReference>
<reference evidence="6 7" key="1">
    <citation type="submission" date="2018-12" db="EMBL/GenBank/DDBJ databases">
        <title>Cadmium resistance mechanism in endophytic bacteria Burkholderia cenocepacia YG-3.</title>
        <authorList>
            <person name="Zhang X."/>
            <person name="Wang X."/>
            <person name="Zhu Y."/>
        </authorList>
    </citation>
    <scope>NUCLEOTIDE SEQUENCE [LARGE SCALE GENOMIC DNA]</scope>
    <source>
        <strain evidence="6 7">YG-3</strain>
    </source>
</reference>
<dbReference type="RefSeq" id="WP_126364998.1">
    <property type="nucleotide sequence ID" value="NZ_CP034546.1"/>
</dbReference>
<name>A0A3S9NC77_9BURK</name>
<dbReference type="Gene3D" id="1.10.10.10">
    <property type="entry name" value="Winged helix-like DNA-binding domain superfamily/Winged helix DNA-binding domain"/>
    <property type="match status" value="1"/>
</dbReference>
<dbReference type="GO" id="GO:0003677">
    <property type="term" value="F:DNA binding"/>
    <property type="evidence" value="ECO:0007669"/>
    <property type="project" value="UniProtKB-KW"/>
</dbReference>
<dbReference type="InterPro" id="IPR005119">
    <property type="entry name" value="LysR_subst-bd"/>
</dbReference>
<evidence type="ECO:0000256" key="1">
    <source>
        <dbReference type="ARBA" id="ARBA00009437"/>
    </source>
</evidence>
<dbReference type="FunFam" id="1.10.10.10:FF:000001">
    <property type="entry name" value="LysR family transcriptional regulator"/>
    <property type="match status" value="1"/>
</dbReference>
<feature type="domain" description="HTH lysR-type" evidence="5">
    <location>
        <begin position="1"/>
        <end position="59"/>
    </location>
</feature>
<dbReference type="InterPro" id="IPR058163">
    <property type="entry name" value="LysR-type_TF_proteobact-type"/>
</dbReference>
<dbReference type="PANTHER" id="PTHR30537:SF5">
    <property type="entry name" value="HTH-TYPE TRANSCRIPTIONAL ACTIVATOR TTDR-RELATED"/>
    <property type="match status" value="1"/>
</dbReference>
<keyword evidence="2" id="KW-0805">Transcription regulation</keyword>
<accession>A0A3S9NC77</accession>
<dbReference type="SUPFAM" id="SSF46785">
    <property type="entry name" value="Winged helix' DNA-binding domain"/>
    <property type="match status" value="1"/>
</dbReference>
<sequence>MERLKALEVFKAVADHGSFTRAADATNLGVPSVSRAVQDLETMLGVQLFNRTTRRVALTTAGHAVLERVTGVLSSYEDLARTGSDEAGDCAGNVRIEVPAIFDTARLTSVLVRFMRAWPKVRVDVRRVDHQADTLGDLADLAIVVGRSAPSSCIARSLAAVPLGLYASPAWLERTDGLAHPLDVPAEACLATGAQHPVWTVSHQASGECVSLGARAALRTNCPHALLAAAVDGEGVAILPSQLAQAALDRGELVRVLDAWQVAPLEACLVYRSRRNLPARVRKLTEYVLDAFGEQRDEVGAMAAVPNMARMAATQATLTPCAA</sequence>
<keyword evidence="3" id="KW-0238">DNA-binding</keyword>